<evidence type="ECO:0000256" key="1">
    <source>
        <dbReference type="ARBA" id="ARBA00023015"/>
    </source>
</evidence>
<dbReference type="InterPro" id="IPR046335">
    <property type="entry name" value="LacI/GalR-like_sensor"/>
</dbReference>
<evidence type="ECO:0000313" key="5">
    <source>
        <dbReference type="EMBL" id="MBC5696684.1"/>
    </source>
</evidence>
<dbReference type="PANTHER" id="PTHR30146">
    <property type="entry name" value="LACI-RELATED TRANSCRIPTIONAL REPRESSOR"/>
    <property type="match status" value="1"/>
</dbReference>
<dbReference type="GO" id="GO:0003677">
    <property type="term" value="F:DNA binding"/>
    <property type="evidence" value="ECO:0007669"/>
    <property type="project" value="UniProtKB-KW"/>
</dbReference>
<dbReference type="Gene3D" id="3.40.50.2300">
    <property type="match status" value="2"/>
</dbReference>
<dbReference type="InterPro" id="IPR000843">
    <property type="entry name" value="HTH_LacI"/>
</dbReference>
<gene>
    <name evidence="5" type="ORF">H8S02_12180</name>
</gene>
<dbReference type="CDD" id="cd06267">
    <property type="entry name" value="PBP1_LacI_sugar_binding-like"/>
    <property type="match status" value="1"/>
</dbReference>
<protein>
    <submittedName>
        <fullName evidence="5">LacI family DNA-binding transcriptional regulator</fullName>
    </submittedName>
</protein>
<keyword evidence="3" id="KW-0804">Transcription</keyword>
<organism evidence="5 6">
    <name type="scientific">Agathobaculum hominis</name>
    <dbReference type="NCBI Taxonomy" id="2763014"/>
    <lineage>
        <taxon>Bacteria</taxon>
        <taxon>Bacillati</taxon>
        <taxon>Bacillota</taxon>
        <taxon>Clostridia</taxon>
        <taxon>Eubacteriales</taxon>
        <taxon>Butyricicoccaceae</taxon>
        <taxon>Agathobaculum</taxon>
    </lineage>
</organism>
<dbReference type="InterPro" id="IPR028082">
    <property type="entry name" value="Peripla_BP_I"/>
</dbReference>
<dbReference type="PROSITE" id="PS50932">
    <property type="entry name" value="HTH_LACI_2"/>
    <property type="match status" value="1"/>
</dbReference>
<feature type="domain" description="HTH lacI-type" evidence="4">
    <location>
        <begin position="3"/>
        <end position="57"/>
    </location>
</feature>
<evidence type="ECO:0000259" key="4">
    <source>
        <dbReference type="PROSITE" id="PS50932"/>
    </source>
</evidence>
<dbReference type="RefSeq" id="WP_186970749.1">
    <property type="nucleotide sequence ID" value="NZ_JACOPK010000014.1"/>
</dbReference>
<dbReference type="SUPFAM" id="SSF47413">
    <property type="entry name" value="lambda repressor-like DNA-binding domains"/>
    <property type="match status" value="1"/>
</dbReference>
<dbReference type="InterPro" id="IPR010982">
    <property type="entry name" value="Lambda_DNA-bd_dom_sf"/>
</dbReference>
<name>A0ABR7GQU6_9FIRM</name>
<evidence type="ECO:0000256" key="3">
    <source>
        <dbReference type="ARBA" id="ARBA00023163"/>
    </source>
</evidence>
<dbReference type="Pfam" id="PF13377">
    <property type="entry name" value="Peripla_BP_3"/>
    <property type="match status" value="1"/>
</dbReference>
<evidence type="ECO:0000256" key="2">
    <source>
        <dbReference type="ARBA" id="ARBA00023125"/>
    </source>
</evidence>
<keyword evidence="1" id="KW-0805">Transcription regulation</keyword>
<dbReference type="Gene3D" id="1.10.260.40">
    <property type="entry name" value="lambda repressor-like DNA-binding domains"/>
    <property type="match status" value="1"/>
</dbReference>
<keyword evidence="6" id="KW-1185">Reference proteome</keyword>
<dbReference type="Pfam" id="PF00356">
    <property type="entry name" value="LacI"/>
    <property type="match status" value="1"/>
</dbReference>
<accession>A0ABR7GQU6</accession>
<dbReference type="SMART" id="SM00354">
    <property type="entry name" value="HTH_LACI"/>
    <property type="match status" value="1"/>
</dbReference>
<proteinExistence type="predicted"/>
<reference evidence="5 6" key="1">
    <citation type="submission" date="2020-08" db="EMBL/GenBank/DDBJ databases">
        <title>Genome public.</title>
        <authorList>
            <person name="Liu C."/>
            <person name="Sun Q."/>
        </authorList>
    </citation>
    <scope>NUCLEOTIDE SEQUENCE [LARGE SCALE GENOMIC DNA]</scope>
    <source>
        <strain evidence="5 6">M2</strain>
    </source>
</reference>
<dbReference type="Proteomes" id="UP000641741">
    <property type="component" value="Unassembled WGS sequence"/>
</dbReference>
<dbReference type="CDD" id="cd01392">
    <property type="entry name" value="HTH_LacI"/>
    <property type="match status" value="1"/>
</dbReference>
<dbReference type="PANTHER" id="PTHR30146:SF109">
    <property type="entry name" value="HTH-TYPE TRANSCRIPTIONAL REGULATOR GALS"/>
    <property type="match status" value="1"/>
</dbReference>
<comment type="caution">
    <text evidence="5">The sequence shown here is derived from an EMBL/GenBank/DDBJ whole genome shotgun (WGS) entry which is preliminary data.</text>
</comment>
<dbReference type="SUPFAM" id="SSF53822">
    <property type="entry name" value="Periplasmic binding protein-like I"/>
    <property type="match status" value="1"/>
</dbReference>
<keyword evidence="2 5" id="KW-0238">DNA-binding</keyword>
<dbReference type="EMBL" id="JACOPK010000014">
    <property type="protein sequence ID" value="MBC5696684.1"/>
    <property type="molecule type" value="Genomic_DNA"/>
</dbReference>
<sequence>MPATIIDVAKLSGYSKATVSRAYASPDCVKPETREKIYAAAKALNYAPNAIARAMVTKQTENIAFIIHEKQYPVVLNPFYSPILEAVLQECNRHGYSAFISTDHDVRLPNGELYIKKHMDGVILAGQTDYQSILSFRKHNIPMVLLNNRMELDDLLCVTADNYNGAVQAMEHLYERGHRRIGLLAGAFSPEIYNARYNGYVSVLKKYDLPLDMRFVQDTEPTMEAAEQYISSILGMPDRPTAFFCTNDTIAIGAIKAALRAGLRVPQDLAIVGFDDSDNSRIIEPELTTVHIDKQQMGHLAAQKLFDMIDGNPIEEYWINTPTRLIIRSST</sequence>
<evidence type="ECO:0000313" key="6">
    <source>
        <dbReference type="Proteomes" id="UP000641741"/>
    </source>
</evidence>